<organism evidence="2 3">
    <name type="scientific">Horticoccus luteus</name>
    <dbReference type="NCBI Taxonomy" id="2862869"/>
    <lineage>
        <taxon>Bacteria</taxon>
        <taxon>Pseudomonadati</taxon>
        <taxon>Verrucomicrobiota</taxon>
        <taxon>Opitutia</taxon>
        <taxon>Opitutales</taxon>
        <taxon>Opitutaceae</taxon>
        <taxon>Horticoccus</taxon>
    </lineage>
</organism>
<evidence type="ECO:0000313" key="3">
    <source>
        <dbReference type="Proteomes" id="UP000825051"/>
    </source>
</evidence>
<accession>A0A8F9TXS9</accession>
<dbReference type="EMBL" id="CP080507">
    <property type="protein sequence ID" value="QYM79962.1"/>
    <property type="molecule type" value="Genomic_DNA"/>
</dbReference>
<dbReference type="PROSITE" id="PS51462">
    <property type="entry name" value="NUDIX"/>
    <property type="match status" value="1"/>
</dbReference>
<dbReference type="InterPro" id="IPR015797">
    <property type="entry name" value="NUDIX_hydrolase-like_dom_sf"/>
</dbReference>
<dbReference type="GO" id="GO:0016787">
    <property type="term" value="F:hydrolase activity"/>
    <property type="evidence" value="ECO:0007669"/>
    <property type="project" value="UniProtKB-KW"/>
</dbReference>
<dbReference type="AlphaFoldDB" id="A0A8F9TXS9"/>
<sequence>MHRNAVLALLRRHAQCHLDPHEAAMTAETMRFVEAHEDCLLRTCAPGHLTGSAWIVSPDRRQTLLTHHRKLDKWLQLGGHADGEGDLLAVAQREAGEESGLTRVVPVSAELFDVDRHWIPPRKDEAGHYHFDLRFMFEADPAAPIAISSESKDLAWIEVARVTALNPEESMARMVRKTV</sequence>
<keyword evidence="3" id="KW-1185">Reference proteome</keyword>
<dbReference type="Pfam" id="PF00293">
    <property type="entry name" value="NUDIX"/>
    <property type="match status" value="1"/>
</dbReference>
<evidence type="ECO:0000259" key="1">
    <source>
        <dbReference type="PROSITE" id="PS51462"/>
    </source>
</evidence>
<name>A0A8F9TXS9_9BACT</name>
<reference evidence="2" key="1">
    <citation type="submission" date="2021-08" db="EMBL/GenBank/DDBJ databases">
        <title>Genome of a novel bacterium of the phylum Verrucomicrobia, Oleiharenicola sp. KSB-15.</title>
        <authorList>
            <person name="Chung J.-H."/>
            <person name="Ahn J.-H."/>
            <person name="Yoon Y."/>
            <person name="Kim D.-Y."/>
            <person name="An S.-H."/>
            <person name="Park I."/>
            <person name="Yeon J."/>
        </authorList>
    </citation>
    <scope>NUCLEOTIDE SEQUENCE</scope>
    <source>
        <strain evidence="2">KSB-15</strain>
    </source>
</reference>
<gene>
    <name evidence="2" type="ORF">K0B96_04915</name>
</gene>
<dbReference type="CDD" id="cd03674">
    <property type="entry name" value="NUDIX_Hydrolase"/>
    <property type="match status" value="1"/>
</dbReference>
<dbReference type="Proteomes" id="UP000825051">
    <property type="component" value="Chromosome"/>
</dbReference>
<feature type="domain" description="Nudix hydrolase" evidence="1">
    <location>
        <begin position="46"/>
        <end position="179"/>
    </location>
</feature>
<dbReference type="RefSeq" id="WP_220164458.1">
    <property type="nucleotide sequence ID" value="NZ_CP080507.1"/>
</dbReference>
<dbReference type="KEGG" id="ole:K0B96_04915"/>
<dbReference type="Gene3D" id="3.90.79.10">
    <property type="entry name" value="Nucleoside Triphosphate Pyrophosphohydrolase"/>
    <property type="match status" value="1"/>
</dbReference>
<dbReference type="InterPro" id="IPR000086">
    <property type="entry name" value="NUDIX_hydrolase_dom"/>
</dbReference>
<dbReference type="SUPFAM" id="SSF55811">
    <property type="entry name" value="Nudix"/>
    <property type="match status" value="1"/>
</dbReference>
<proteinExistence type="predicted"/>
<evidence type="ECO:0000313" key="2">
    <source>
        <dbReference type="EMBL" id="QYM79962.1"/>
    </source>
</evidence>
<protein>
    <submittedName>
        <fullName evidence="2">NUDIX hydrolase</fullName>
    </submittedName>
</protein>
<keyword evidence="2" id="KW-0378">Hydrolase</keyword>